<protein>
    <submittedName>
        <fullName evidence="1">Uncharacterized protein</fullName>
    </submittedName>
</protein>
<dbReference type="AlphaFoldDB" id="A0A0E9SDS8"/>
<organism evidence="1">
    <name type="scientific">Anguilla anguilla</name>
    <name type="common">European freshwater eel</name>
    <name type="synonym">Muraena anguilla</name>
    <dbReference type="NCBI Taxonomy" id="7936"/>
    <lineage>
        <taxon>Eukaryota</taxon>
        <taxon>Metazoa</taxon>
        <taxon>Chordata</taxon>
        <taxon>Craniata</taxon>
        <taxon>Vertebrata</taxon>
        <taxon>Euteleostomi</taxon>
        <taxon>Actinopterygii</taxon>
        <taxon>Neopterygii</taxon>
        <taxon>Teleostei</taxon>
        <taxon>Anguilliformes</taxon>
        <taxon>Anguillidae</taxon>
        <taxon>Anguilla</taxon>
    </lineage>
</organism>
<reference evidence="1" key="1">
    <citation type="submission" date="2014-11" db="EMBL/GenBank/DDBJ databases">
        <authorList>
            <person name="Amaro Gonzalez C."/>
        </authorList>
    </citation>
    <scope>NUCLEOTIDE SEQUENCE</scope>
</reference>
<reference evidence="1" key="2">
    <citation type="journal article" date="2015" name="Fish Shellfish Immunol.">
        <title>Early steps in the European eel (Anguilla anguilla)-Vibrio vulnificus interaction in the gills: Role of the RtxA13 toxin.</title>
        <authorList>
            <person name="Callol A."/>
            <person name="Pajuelo D."/>
            <person name="Ebbesson L."/>
            <person name="Teles M."/>
            <person name="MacKenzie S."/>
            <person name="Amaro C."/>
        </authorList>
    </citation>
    <scope>NUCLEOTIDE SEQUENCE</scope>
</reference>
<evidence type="ECO:0000313" key="1">
    <source>
        <dbReference type="EMBL" id="JAH38825.1"/>
    </source>
</evidence>
<sequence length="55" mass="6658">MQRDGQRCRRWSALETQRWYSWYCRDGTTSKPPQPWEGCLSCCPKSVSLRIFTWK</sequence>
<dbReference type="EMBL" id="GBXM01069752">
    <property type="protein sequence ID" value="JAH38825.1"/>
    <property type="molecule type" value="Transcribed_RNA"/>
</dbReference>
<proteinExistence type="predicted"/>
<name>A0A0E9SDS8_ANGAN</name>
<accession>A0A0E9SDS8</accession>